<protein>
    <submittedName>
        <fullName evidence="1">Unannotated protein</fullName>
    </submittedName>
</protein>
<sequence>MALTPVDPAIERREHPQLALRGVLVLIKEDCLELQPLRLTDLSEFCRESRGHRHLIIEGEGVLLASLLIETLHHRKECKAELGLINDLLMFKGEFSGKG</sequence>
<gene>
    <name evidence="1" type="ORF">UFOPK1650_00624</name>
</gene>
<name>A0A6J6E0Y3_9ZZZZ</name>
<accession>A0A6J6E0Y3</accession>
<reference evidence="1" key="1">
    <citation type="submission" date="2020-05" db="EMBL/GenBank/DDBJ databases">
        <authorList>
            <person name="Chiriac C."/>
            <person name="Salcher M."/>
            <person name="Ghai R."/>
            <person name="Kavagutti S V."/>
        </authorList>
    </citation>
    <scope>NUCLEOTIDE SEQUENCE</scope>
</reference>
<evidence type="ECO:0000313" key="1">
    <source>
        <dbReference type="EMBL" id="CAB4569416.1"/>
    </source>
</evidence>
<dbReference type="EMBL" id="CAEZTJ010000079">
    <property type="protein sequence ID" value="CAB4569416.1"/>
    <property type="molecule type" value="Genomic_DNA"/>
</dbReference>
<organism evidence="1">
    <name type="scientific">freshwater metagenome</name>
    <dbReference type="NCBI Taxonomy" id="449393"/>
    <lineage>
        <taxon>unclassified sequences</taxon>
        <taxon>metagenomes</taxon>
        <taxon>ecological metagenomes</taxon>
    </lineage>
</organism>
<dbReference type="AlphaFoldDB" id="A0A6J6E0Y3"/>
<proteinExistence type="predicted"/>